<sequence>MLYLFIDKNQVKALSLKKSLLGQYETSFFSKTYQSDLFVEGKISSIDYVASAVKEALEQISKNGNNEKNTILIIPQETYSFLRFEVPSDIVTTAMEAFIRDKVKSELPINLDESAYDYFSEETKKQKFIHFYAIKQDTLLQLKEALALIDLKLDGVLPESVCYFTLFQKTLRKDKKENIYFVNYEKGKLTGFLYDSFGQTSSEKWQKVIEEVKIEKLLKQKTSELEKKGVKLNRLILAGEQSEKIRQDTFTKEIGVWTNPLKRIIPEFYQDYLKILTSTPNTSLKVLSYEACIGAFIFNQQRKNFSLASHSKKESTRSRKLPQVKLPLKGVLLFVSSFVLSFILFFIVSQFKFKLPEPPKGLSLNSTKVIAPTSPPKPSPTPTLVLKKEEVKIKILNGSGTPGKASEVRDLLKEKGYQELLTGNADNFDYTKSELQVKKGHTAAADVLKADLKENITSFKQSALNEDETADIILIIGQDFK</sequence>
<dbReference type="EMBL" id="MFZP01000004">
    <property type="protein sequence ID" value="OGK28475.1"/>
    <property type="molecule type" value="Genomic_DNA"/>
</dbReference>
<accession>A0A1F7HBP8</accession>
<reference evidence="3 4" key="1">
    <citation type="journal article" date="2016" name="Nat. Commun.">
        <title>Thousands of microbial genomes shed light on interconnected biogeochemical processes in an aquifer system.</title>
        <authorList>
            <person name="Anantharaman K."/>
            <person name="Brown C.T."/>
            <person name="Hug L.A."/>
            <person name="Sharon I."/>
            <person name="Castelle C.J."/>
            <person name="Probst A.J."/>
            <person name="Thomas B.C."/>
            <person name="Singh A."/>
            <person name="Wilkins M.J."/>
            <person name="Karaoz U."/>
            <person name="Brodie E.L."/>
            <person name="Williams K.H."/>
            <person name="Hubbard S.S."/>
            <person name="Banfield J.F."/>
        </authorList>
    </citation>
    <scope>NUCLEOTIDE SEQUENCE [LARGE SCALE GENOMIC DNA]</scope>
</reference>
<feature type="domain" description="LytR/CpsA/Psr regulator C-terminal" evidence="2">
    <location>
        <begin position="390"/>
        <end position="480"/>
    </location>
</feature>
<gene>
    <name evidence="3" type="ORF">A3C28_04140</name>
</gene>
<evidence type="ECO:0000313" key="3">
    <source>
        <dbReference type="EMBL" id="OGK28475.1"/>
    </source>
</evidence>
<dbReference type="Gene3D" id="3.30.420.40">
    <property type="match status" value="2"/>
</dbReference>
<evidence type="ECO:0000259" key="2">
    <source>
        <dbReference type="Pfam" id="PF13399"/>
    </source>
</evidence>
<organism evidence="3 4">
    <name type="scientific">Candidatus Roizmanbacteria bacterium RIFCSPHIGHO2_02_FULL_39_9</name>
    <dbReference type="NCBI Taxonomy" id="1802040"/>
    <lineage>
        <taxon>Bacteria</taxon>
        <taxon>Candidatus Roizmaniibacteriota</taxon>
    </lineage>
</organism>
<comment type="caution">
    <text evidence="3">The sequence shown here is derived from an EMBL/GenBank/DDBJ whole genome shotgun (WGS) entry which is preliminary data.</text>
</comment>
<dbReference type="Proteomes" id="UP000178597">
    <property type="component" value="Unassembled WGS sequence"/>
</dbReference>
<keyword evidence="1" id="KW-0472">Membrane</keyword>
<dbReference type="STRING" id="1802040.A3C28_04140"/>
<dbReference type="Gene3D" id="3.30.70.2390">
    <property type="match status" value="1"/>
</dbReference>
<evidence type="ECO:0000313" key="4">
    <source>
        <dbReference type="Proteomes" id="UP000178597"/>
    </source>
</evidence>
<feature type="transmembrane region" description="Helical" evidence="1">
    <location>
        <begin position="326"/>
        <end position="348"/>
    </location>
</feature>
<evidence type="ECO:0000256" key="1">
    <source>
        <dbReference type="SAM" id="Phobius"/>
    </source>
</evidence>
<dbReference type="InterPro" id="IPR027381">
    <property type="entry name" value="LytR/CpsA/Psr_C"/>
</dbReference>
<keyword evidence="1" id="KW-0812">Transmembrane</keyword>
<dbReference type="AlphaFoldDB" id="A0A1F7HBP8"/>
<protein>
    <recommendedName>
        <fullName evidence="2">LytR/CpsA/Psr regulator C-terminal domain-containing protein</fullName>
    </recommendedName>
</protein>
<name>A0A1F7HBP8_9BACT</name>
<dbReference type="Pfam" id="PF13399">
    <property type="entry name" value="LytR_C"/>
    <property type="match status" value="1"/>
</dbReference>
<dbReference type="Gene3D" id="3.30.1490.300">
    <property type="match status" value="1"/>
</dbReference>
<keyword evidence="1" id="KW-1133">Transmembrane helix</keyword>
<proteinExistence type="predicted"/>